<dbReference type="CDD" id="cd06257">
    <property type="entry name" value="DnaJ"/>
    <property type="match status" value="1"/>
</dbReference>
<keyword evidence="2" id="KW-0653">Protein transport</keyword>
<dbReference type="SUPFAM" id="SSF46565">
    <property type="entry name" value="Chaperone J-domain"/>
    <property type="match status" value="1"/>
</dbReference>
<feature type="domain" description="Helicase ATP-binding" evidence="6">
    <location>
        <begin position="487"/>
        <end position="639"/>
    </location>
</feature>
<dbReference type="Gene3D" id="1.10.287.110">
    <property type="entry name" value="DnaJ domain"/>
    <property type="match status" value="1"/>
</dbReference>
<name>A0AA38MD73_9CUCU</name>
<dbReference type="SMART" id="SM00271">
    <property type="entry name" value="DnaJ"/>
    <property type="match status" value="1"/>
</dbReference>
<dbReference type="Gene3D" id="3.40.50.300">
    <property type="entry name" value="P-loop containing nucleotide triphosphate hydrolases"/>
    <property type="match status" value="2"/>
</dbReference>
<reference evidence="9" key="1">
    <citation type="journal article" date="2023" name="G3 (Bethesda)">
        <title>Whole genome assemblies of Zophobas morio and Tenebrio molitor.</title>
        <authorList>
            <person name="Kaur S."/>
            <person name="Stinson S.A."/>
            <person name="diCenzo G.C."/>
        </authorList>
    </citation>
    <scope>NUCLEOTIDE SEQUENCE</scope>
    <source>
        <strain evidence="9">QUZm001</strain>
    </source>
</reference>
<dbReference type="PANTHER" id="PTHR30612:SF0">
    <property type="entry name" value="CHLOROPLAST PROTEIN-TRANSPORTING ATPASE"/>
    <property type="match status" value="1"/>
</dbReference>
<dbReference type="GO" id="GO:0006605">
    <property type="term" value="P:protein targeting"/>
    <property type="evidence" value="ECO:0007669"/>
    <property type="project" value="InterPro"/>
</dbReference>
<dbReference type="EMBL" id="JALNTZ010000005">
    <property type="protein sequence ID" value="KAJ3651894.1"/>
    <property type="molecule type" value="Genomic_DNA"/>
</dbReference>
<dbReference type="InterPro" id="IPR014001">
    <property type="entry name" value="Helicase_ATP-bd"/>
</dbReference>
<dbReference type="GO" id="GO:0017038">
    <property type="term" value="P:protein import"/>
    <property type="evidence" value="ECO:0007669"/>
    <property type="project" value="InterPro"/>
</dbReference>
<keyword evidence="1" id="KW-0963">Cytoplasm</keyword>
<evidence type="ECO:0000256" key="3">
    <source>
        <dbReference type="ARBA" id="ARBA00023010"/>
    </source>
</evidence>
<keyword evidence="2" id="KW-0813">Transport</keyword>
<comment type="caution">
    <text evidence="9">The sequence shown here is derived from an EMBL/GenBank/DDBJ whole genome shotgun (WGS) entry which is preliminary data.</text>
</comment>
<evidence type="ECO:0000259" key="8">
    <source>
        <dbReference type="PROSITE" id="PS51196"/>
    </source>
</evidence>
<evidence type="ECO:0000313" key="9">
    <source>
        <dbReference type="EMBL" id="KAJ3651894.1"/>
    </source>
</evidence>
<evidence type="ECO:0000256" key="1">
    <source>
        <dbReference type="ARBA" id="ARBA00022490"/>
    </source>
</evidence>
<dbReference type="PROSITE" id="PS51194">
    <property type="entry name" value="HELICASE_CTER"/>
    <property type="match status" value="1"/>
</dbReference>
<dbReference type="Gene3D" id="3.90.1440.10">
    <property type="entry name" value="SecA, preprotein cross-linking domain"/>
    <property type="match status" value="1"/>
</dbReference>
<dbReference type="InterPro" id="IPR014018">
    <property type="entry name" value="SecA_motor_DEAD"/>
</dbReference>
<feature type="region of interest" description="Disordered" evidence="4">
    <location>
        <begin position="1"/>
        <end position="22"/>
    </location>
</feature>
<dbReference type="InterPro" id="IPR027417">
    <property type="entry name" value="P-loop_NTPase"/>
</dbReference>
<gene>
    <name evidence="9" type="ORF">Zmor_017898</name>
</gene>
<keyword evidence="10" id="KW-1185">Reference proteome</keyword>
<keyword evidence="3" id="KW-0811">Translocation</keyword>
<dbReference type="SMART" id="SM00957">
    <property type="entry name" value="SecA_DEAD"/>
    <property type="match status" value="1"/>
</dbReference>
<dbReference type="Pfam" id="PF07517">
    <property type="entry name" value="SecA_DEAD"/>
    <property type="match status" value="1"/>
</dbReference>
<accession>A0AA38MD73</accession>
<feature type="compositionally biased region" description="Basic and acidic residues" evidence="4">
    <location>
        <begin position="1749"/>
        <end position="1761"/>
    </location>
</feature>
<dbReference type="PROSITE" id="PS50076">
    <property type="entry name" value="DNAJ_2"/>
    <property type="match status" value="1"/>
</dbReference>
<dbReference type="PROSITE" id="PS51192">
    <property type="entry name" value="HELICASE_ATP_BIND_1"/>
    <property type="match status" value="1"/>
</dbReference>
<organism evidence="9 10">
    <name type="scientific">Zophobas morio</name>
    <dbReference type="NCBI Taxonomy" id="2755281"/>
    <lineage>
        <taxon>Eukaryota</taxon>
        <taxon>Metazoa</taxon>
        <taxon>Ecdysozoa</taxon>
        <taxon>Arthropoda</taxon>
        <taxon>Hexapoda</taxon>
        <taxon>Insecta</taxon>
        <taxon>Pterygota</taxon>
        <taxon>Neoptera</taxon>
        <taxon>Endopterygota</taxon>
        <taxon>Coleoptera</taxon>
        <taxon>Polyphaga</taxon>
        <taxon>Cucujiformia</taxon>
        <taxon>Tenebrionidae</taxon>
        <taxon>Zophobas</taxon>
    </lineage>
</organism>
<feature type="domain" description="SecA family profile" evidence="8">
    <location>
        <begin position="395"/>
        <end position="1006"/>
    </location>
</feature>
<dbReference type="InterPro" id="IPR036869">
    <property type="entry name" value="J_dom_sf"/>
</dbReference>
<evidence type="ECO:0000256" key="4">
    <source>
        <dbReference type="SAM" id="MobiDB-lite"/>
    </source>
</evidence>
<feature type="region of interest" description="Disordered" evidence="4">
    <location>
        <begin position="1688"/>
        <end position="1954"/>
    </location>
</feature>
<evidence type="ECO:0000259" key="6">
    <source>
        <dbReference type="PROSITE" id="PS51192"/>
    </source>
</evidence>
<feature type="compositionally biased region" description="Basic and acidic residues" evidence="4">
    <location>
        <begin position="1839"/>
        <end position="1848"/>
    </location>
</feature>
<evidence type="ECO:0000259" key="5">
    <source>
        <dbReference type="PROSITE" id="PS50076"/>
    </source>
</evidence>
<evidence type="ECO:0008006" key="11">
    <source>
        <dbReference type="Google" id="ProtNLM"/>
    </source>
</evidence>
<dbReference type="InterPro" id="IPR001650">
    <property type="entry name" value="Helicase_C-like"/>
</dbReference>
<dbReference type="PRINTS" id="PR00906">
    <property type="entry name" value="SECA"/>
</dbReference>
<dbReference type="SUPFAM" id="SSF52540">
    <property type="entry name" value="P-loop containing nucleoside triphosphate hydrolases"/>
    <property type="match status" value="2"/>
</dbReference>
<dbReference type="Proteomes" id="UP001168821">
    <property type="component" value="Unassembled WGS sequence"/>
</dbReference>
<feature type="compositionally biased region" description="Basic and acidic residues" evidence="4">
    <location>
        <begin position="1802"/>
        <end position="1813"/>
    </location>
</feature>
<dbReference type="InterPro" id="IPR011115">
    <property type="entry name" value="SecA_DEAD"/>
</dbReference>
<feature type="compositionally biased region" description="Basic and acidic residues" evidence="4">
    <location>
        <begin position="9"/>
        <end position="21"/>
    </location>
</feature>
<dbReference type="Pfam" id="PF00226">
    <property type="entry name" value="DnaJ"/>
    <property type="match status" value="1"/>
</dbReference>
<feature type="domain" description="Helicase C-terminal" evidence="7">
    <location>
        <begin position="853"/>
        <end position="1008"/>
    </location>
</feature>
<dbReference type="InterPro" id="IPR001623">
    <property type="entry name" value="DnaJ_domain"/>
</dbReference>
<feature type="domain" description="J" evidence="5">
    <location>
        <begin position="4070"/>
        <end position="4145"/>
    </location>
</feature>
<dbReference type="GO" id="GO:0016020">
    <property type="term" value="C:membrane"/>
    <property type="evidence" value="ECO:0007669"/>
    <property type="project" value="InterPro"/>
</dbReference>
<evidence type="ECO:0000256" key="2">
    <source>
        <dbReference type="ARBA" id="ARBA00022927"/>
    </source>
</evidence>
<dbReference type="PANTHER" id="PTHR30612">
    <property type="entry name" value="SECA INNER MEMBRANE COMPONENT OF SEC PROTEIN SECRETION SYSTEM"/>
    <property type="match status" value="1"/>
</dbReference>
<evidence type="ECO:0000313" key="10">
    <source>
        <dbReference type="Proteomes" id="UP001168821"/>
    </source>
</evidence>
<dbReference type="PROSITE" id="PS51196">
    <property type="entry name" value="SECA_MOTOR_DEAD"/>
    <property type="match status" value="1"/>
</dbReference>
<protein>
    <recommendedName>
        <fullName evidence="11">Protein translocase subunit SecA</fullName>
    </recommendedName>
</protein>
<dbReference type="GO" id="GO:0005524">
    <property type="term" value="F:ATP binding"/>
    <property type="evidence" value="ECO:0007669"/>
    <property type="project" value="InterPro"/>
</dbReference>
<evidence type="ECO:0000259" key="7">
    <source>
        <dbReference type="PROSITE" id="PS51194"/>
    </source>
</evidence>
<feature type="compositionally biased region" description="Basic and acidic residues" evidence="4">
    <location>
        <begin position="1725"/>
        <end position="1734"/>
    </location>
</feature>
<dbReference type="InterPro" id="IPR000185">
    <property type="entry name" value="SecA"/>
</dbReference>
<dbReference type="GO" id="GO:0006886">
    <property type="term" value="P:intracellular protein transport"/>
    <property type="evidence" value="ECO:0007669"/>
    <property type="project" value="InterPro"/>
</dbReference>
<proteinExistence type="predicted"/>
<sequence>MQRHQSKARQKERSEIDELAKKSSTKTIETDAETITKLLAGKVYEKEDIIKVAQALLPLYNHDFDTQFRLVDNIDNFDTCFDNTTLEPGKPIFTIYNKPKKRWVLFCIICKDDKKIVLFKNPCGALVSFKLEKKIVQKFGDVEFIAQSEKDQKDDDVKSYGPLTVRNLKILLDFLKDEKTFVEFPKVKFAQVLELNNEKFDKVASLTKELGENEDFKNALKNFVDNLPLGLGSGMLEYKRIMEEELEKGEEEADLKRIQQAREKYLTQESVDKIKGDYKINAKEQEDEQLKEYELEIQNKYPDEMKKLSDIFEVLDDIKVDDKLYKALENISEILGIDYNKMKTLYEFKASLEQKEEIQKMLPGDISDIAQKLPPMKESSPDDCTPLDQLLRELTLGMDQENSSPNEQSQEEIRKIEAKYHDVKNRYEKWKCHDIHSINTWAKQIKGKLETTDAAVCETIAIMDRVLNLLTGGHRLRDTQILAVLIFFHGQNNKGRLCQIKTGEGKTVIVSLLAVIKALQGLTVDVITSNPLLAADGVDETKMFYSTFGLTVATNNPGESKACYTADVLYGTISSFQFDFLKDSFEGFNIRSERKFGQVVLDEVDSMLVDNGGHIAKLAAPYPGMECLRYIYIKIWQELHKAENNFVKECQEKIKKLLHYPNKEEARAKYSEFIEYMIKSERKIIKDKIRASNPTNIPLVPAHLKDYVASKLDTWIKNALHAKYNCHEHQQYRIITDDSGERVITPVDYLNTGVTMKNTIWSNGLHQFVQLKHNLYLTFESLTSSFISNIGYIKNYNDKNIFGLTGTLGSRAEQELLSHIYNIDFAKIPTYKMKKFHELPGIVVDDDSWSEQVTLEVLAKVDEGRAVLVICETEHDLITVNENLQLLEDEDKFTIRKYANEDNAEETTKKVKIGDVILATNIAGRGTNFRTENSLEMNGGLHVCVGFLPCNLRVEGQAFGRTSRQGNDGTAQLILRQSEVDELDILDETPSFIQIKLERDKLERSRLKEINDTLVKELDFKDELFKYFSDFHRNLKQEKMTESYRYVLQDLKEFWAFWLEKKNFKVKTIANTTPQQEFENFLNDARSIIDGTISHNPHYCVGLGDHYLEKNDRAGATRVLNHAIEMGGEQNYELLTGAHMKLFELAIQSGDQLRERFKKAVAKIFFVDVQKNEEYRRTAKKHLDHARASIRKEIDYIESCLKNGNPDFERILQQQDNNLFLKHIYSRLFCLKVHDGNIEELLKMVQNLSGGVDLNGKAPTNLENFLKMSDDPQVKNSLTSWEIAELRSIGVDALYSLKEIHDVPDVVIYTSIGQIIAGIAALCAGLAFLPIFPIMSSIAGTLISEGIIDIVMQIITQGATEFDSTDFLKGKFISYGVSLLSFGISAITQSVKILSKAVSFCRKLSSFLRKSKYLKNLCRHLANFVDKIGDKLQKMLTVAKFNKLSAADQLDELQKLRNAGNTQMFEKLGGMEKMKNLAKIQNLRKSEVLLRYTGEFAWKTAKQVGFTLIEELVVKPILNEILQEVIDAIKKHFKDTLKNSITKDSNLMNKIRSTPRSEIDRVIDNFMQENEVLKTAKEVGIELAGLCDNPIIDILTIATDIIYNLAEFSRYNLTLTVFLNRKLNGGNCNNDVDEVMEDICTRLSDQMFSLCCDVMKGNFKLIKMGIDWGKKKIEDYINDEDEGTARRRKKIDFDDDGDDDAKQSSKKYVNNSDDDLETSSKHAKKNDSDNEEPNRKKKSDQIQEDDDLEHSSKPARKIKEVSEDEDSTSTTKKKPSQNDEDDDSNTSPNQKKRVDDEESENDRDSSAPKKQSDQSEDDSNTLSNQKKRLDYEESDDDENSSKIKKTSDESEENDDSNALPNQKKRLDDEESEDDENSSKKKKNSDESKEVDENDPLSKPNRKLKDEESDSENTSKPKKKPHQNEDSDETSNRTPNNNDEENEESTKKKRKKEKLKKVAQILQDKLLEPLLNAALDECIQQIRESLKNSLKNSIRSNKNLITKLESTPYDIISNVLSNFIKGNATFNMAKNIGFKILGVMKNKAITALTTIFDIIKNSVDFGIYISTCASYLEQNLEGGDCNNNLDGIIEKICSEVADHLCKLLKDVGKGYVQIVKMSYEWDKEELKKIFNSKEIMKTVANIDTWKEIGKILVEEGAFQPLINKIIEEIKNIFKQELKKSIRSNKSLIERLKTTPVDQINDTVDAFIKGDETFNMAKKISFKLLNLVQNKTVTAITTTFNIIKNSIDFSKYFTKFSLFLGENLRGNGCENNIEQITEDICSKAADQMYILLQETGKDTIQLGKIGCELKDEDLKTIFNTDGIFDALADKEKWKDFGQMLIKEEVFQPLIDKIIEEIKNFFKKTLKNSIKNKENLVDKLRSSSTREINDAVTAFIRGDETLNIAKQVSFKLLNLIQHKAITALTTAFEVIKNSIDFSNYINKFSSHLMEHLHGGDNENNFNEINENICTKAADQMYDLLKASSIGTVQLAKITYELKDEDFKTFLNKDEIVSALTNKETWKTVAKNIIREEVFQPLIDKVIEEIKNSFRDTLKTSINNNQDLLKKIRTTQTDEISDNFVNFMRGDETLNIAKNISDKISGLLDHRAITALTKTFAIVKNSIDFAGYIDKLSSYLNEHLPGGDCDNNVEDLTNELCTKAADRMCSLLKDTGKDTVELAMIGYELRNEDLSKLFDKNEIAAALTDKEKWTQIGQTVINEEILRPLIDKAEEEVKRIFEKTLKDKILNNGTLTNKLKNTPEEQILGVIYIFLNGDETLNAAQKIAEKLSKLTENKAVTALTSTFTIIKNSINFAGYIDKFSSYLEKHLPGGDSDNNMAVITDKICSITVDQMYILLKNTGKHSMQLVKIGYEVKNEKLINILDKDQIVVILSDKEKWKQIGQTVIKEEILQPLIDVMLDEIKESFKNSLKKSIEDNNILIKNLQSTSRDQMNKTVDDFMKGDETLNEVKILSEKISGLVQHKTITALTTTVDIVKNSVEFASYINKCVPYLEQHLPGGDCNNKIEEMKEEVCSKVAYGMYSLLKEAGNNVIELTKIGYVLKNEDLPKVLNQDQIIAALSDKEQWKQIGQTIVKEEIYQPLLDKAVEEIKDSLENHLKESIRSNHNLVKKLETASVDEIHKIFDVFIQGDESVKEAKKIIQILSTLGQHKAITALTKTLAMVTNSIDFAIYINKLSSYLNEYLLGGDCNNNFEEILEEICSKTTERMFSLLKQTGRDFIEVSKIVYESRNEDFTKLLNKDQIVAALTDKEKWKQIGQTVIREEILQPLMDKAVEEIKSSFKRTLNNSIRSNSKLLEKLRITIVNDIDKIVETFMKADETSNAVNTITAKVSGLAESKGIVSASTTLTIIKNSIDFGNYCKGFSSYLEENLPGGNCDNDEEQILDEVCSKAADEMYFLLKSTSDQTLNLVKIGYELKNEDLTKFLDEDKIIGALVDKEKWKEITQTVIEEEVFQPLVDATIQEIKNYCNKILSDSIKTNDNVVVKLQTCEINEIQIAVEIFATGTEMLNTATIIANSIISLQKKRTLVNIASTDFDPIKRIIDFSKYTADVCSYLEENLTGGHCFNNVDEIVSVVTIKLANYIVSLLKNILRNHKDVKEIVQKLNIHDLKEFELSKESLTDSLKKVKAVALPILKKSVVDVTDETLKIILSTSGHSALEVVTPELLKEIIGQAPNLVTKENLATYIENVVPVLTQKITAEISKFVYNEDKTLEAIVPYVMKAITSEVSSSLSEAITNDDVRQILSTIGEGISVEAAVEDMMPYLIQAVQSRVSDLFSNETFNITQKDIEPTKLKTVMGNILSNLLQEITNQISELTSNDDIKTILSGIQEGSALNQATEAVASHLTEEITKWLDSKDFKAIFIQHGLSTFVKTIELQLNQEFSKQIYKFVYEKDIYKMLGLRPNAAFDKVVKAIVPYLTPEIVNQTTQILDELRFKDNMFEILGLDPDIPLKNDLDVVVAYLTEEIATQIVETFSEASFKEEIDKLLGIETSTYFKNVIKAIVPQINRSLTKVLVEAIGSLDVASLIDVVDLILPYLSPEITTNILTSAFNIIKKKTQLKMLNLKYGASLADIRRQYRKMALRLHPQKNTEDLEANEKYQKLLEVYHELVKVFEIKTDEFRVVIKENLKVLAETSA</sequence>